<keyword evidence="2" id="KW-0677">Repeat</keyword>
<dbReference type="Gene3D" id="2.115.10.20">
    <property type="entry name" value="Glycosyl hydrolase domain, family 43"/>
    <property type="match status" value="2"/>
</dbReference>
<dbReference type="PANTHER" id="PTHR24412:SF489">
    <property type="entry name" value="RING FINGER DOMAIN AND KELCH REPEAT-CONTAINING PROTEIN DDB_G0271372"/>
    <property type="match status" value="1"/>
</dbReference>
<evidence type="ECO:0000313" key="4">
    <source>
        <dbReference type="Proteomes" id="UP000028926"/>
    </source>
</evidence>
<accession>A0A077AZE1</accession>
<dbReference type="HOGENOM" id="CLU_499398_0_0_5"/>
<dbReference type="Gene3D" id="2.170.15.10">
    <property type="entry name" value="Proaerolysin, chain A, domain 3"/>
    <property type="match status" value="1"/>
</dbReference>
<sequence>MYLFTQSSWRLKILGLGNALFSIISLACANEVLDWAESQQIPNASMTDSPALAGFNGKLYLAYQGAGKSGQLWYTVSQDGNAWNQSKQIGNVAMSGSPSLAVLKDNLYLAYQGAGESGQLWYTVSQDGNAWNPSKQIGNVAMLGSPSLAVLNDKLYLAYHHKDSHGLKYTTIENGSHWGKHKTIRDIKLSRSPALVAFNDELYVVYQDNKRHGYLWYATTRDGESWTQPKLIPDARLSGSPALAVFDDKLYVAHQGMGQSGRLWYAATSDGENWAKGHQISGSNMWSMSCSPALASFGDKLCLSYGGALKNSKIWYTKACIKGFLRVSLKDFNFTFPNGGMEKYLQDKKQLIEMVSIQRLEVVDDALGVNISNIYERSIEETFSWELAQKLGTQVSAKVECGLVGFVKDETSVSASFEVSANQNWSTSRTRKFTVTAGMAPTAKGIYELGLRVYCVNNQELPFTATAKLTATPAIYGGKDAVHQTDRKLNAGIAAALFENSGGKMEEITERNEEKKYIKGIMKGKMKATYGVLEEVIARKIKPIN</sequence>
<proteinExistence type="predicted"/>
<dbReference type="eggNOG" id="COG1520">
    <property type="taxonomic scope" value="Bacteria"/>
</dbReference>
<dbReference type="Proteomes" id="UP000028926">
    <property type="component" value="Chromosome"/>
</dbReference>
<protein>
    <recommendedName>
        <fullName evidence="5">Sialidase domain-containing protein</fullName>
    </recommendedName>
</protein>
<dbReference type="KEGG" id="paca:ID47_04230"/>
<dbReference type="EMBL" id="CP008941">
    <property type="protein sequence ID" value="AIK96120.1"/>
    <property type="molecule type" value="Genomic_DNA"/>
</dbReference>
<evidence type="ECO:0000313" key="3">
    <source>
        <dbReference type="EMBL" id="AIK96120.1"/>
    </source>
</evidence>
<name>A0A077AZE1_9PROT</name>
<reference evidence="3 4" key="1">
    <citation type="submission" date="2014-07" db="EMBL/GenBank/DDBJ databases">
        <title>Comparative genomic insights into amoeba endosymbionts belonging to the families of Holosporaceae and Candidatus Midichloriaceae within Rickettsiales.</title>
        <authorList>
            <person name="Wang Z."/>
            <person name="Wu M."/>
        </authorList>
    </citation>
    <scope>NUCLEOTIDE SEQUENCE [LARGE SCALE GENOMIC DNA]</scope>
    <source>
        <strain evidence="3">PRA3</strain>
    </source>
</reference>
<dbReference type="SUPFAM" id="SSF89372">
    <property type="entry name" value="Fucose-specific lectin"/>
    <property type="match status" value="1"/>
</dbReference>
<dbReference type="InterPro" id="IPR023296">
    <property type="entry name" value="Glyco_hydro_beta-prop_sf"/>
</dbReference>
<dbReference type="OrthoDB" id="8431286at2"/>
<evidence type="ECO:0000256" key="1">
    <source>
        <dbReference type="ARBA" id="ARBA00022441"/>
    </source>
</evidence>
<dbReference type="AlphaFoldDB" id="A0A077AZE1"/>
<keyword evidence="1" id="KW-0880">Kelch repeat</keyword>
<gene>
    <name evidence="3" type="ORF">ID47_04230</name>
</gene>
<evidence type="ECO:0008006" key="5">
    <source>
        <dbReference type="Google" id="ProtNLM"/>
    </source>
</evidence>
<evidence type="ECO:0000256" key="2">
    <source>
        <dbReference type="ARBA" id="ARBA00022737"/>
    </source>
</evidence>
<organism evidence="3 4">
    <name type="scientific">Candidatus Odyssella acanthamoebae</name>
    <dbReference type="NCBI Taxonomy" id="91604"/>
    <lineage>
        <taxon>Bacteria</taxon>
        <taxon>Pseudomonadati</taxon>
        <taxon>Pseudomonadota</taxon>
        <taxon>Alphaproteobacteria</taxon>
        <taxon>Holosporales</taxon>
        <taxon>Candidatus Paracaedibacteraceae</taxon>
        <taxon>Candidatus Odyssella</taxon>
    </lineage>
</organism>
<dbReference type="PANTHER" id="PTHR24412">
    <property type="entry name" value="KELCH PROTEIN"/>
    <property type="match status" value="1"/>
</dbReference>
<keyword evidence="4" id="KW-1185">Reference proteome</keyword>
<dbReference type="RefSeq" id="WP_051908553.1">
    <property type="nucleotide sequence ID" value="NZ_CP008941.1"/>
</dbReference>